<dbReference type="AlphaFoldDB" id="A0A0N4U1E8"/>
<organism evidence="3 5">
    <name type="scientific">Dracunculus medinensis</name>
    <name type="common">Guinea worm</name>
    <dbReference type="NCBI Taxonomy" id="318479"/>
    <lineage>
        <taxon>Eukaryota</taxon>
        <taxon>Metazoa</taxon>
        <taxon>Ecdysozoa</taxon>
        <taxon>Nematoda</taxon>
        <taxon>Chromadorea</taxon>
        <taxon>Rhabditida</taxon>
        <taxon>Spirurina</taxon>
        <taxon>Dracunculoidea</taxon>
        <taxon>Dracunculidae</taxon>
        <taxon>Dracunculus</taxon>
    </lineage>
</organism>
<feature type="signal peptide" evidence="1">
    <location>
        <begin position="1"/>
        <end position="17"/>
    </location>
</feature>
<evidence type="ECO:0000313" key="4">
    <source>
        <dbReference type="Proteomes" id="UP000274756"/>
    </source>
</evidence>
<name>A0A0N4U1E8_DRAME</name>
<evidence type="ECO:0000256" key="1">
    <source>
        <dbReference type="SAM" id="SignalP"/>
    </source>
</evidence>
<keyword evidence="4" id="KW-1185">Reference proteome</keyword>
<protein>
    <submittedName>
        <fullName evidence="5">Neuropeptide F</fullName>
    </submittedName>
</protein>
<dbReference type="WBParaSite" id="DME_0000042501-mRNA-1">
    <property type="protein sequence ID" value="DME_0000042501-mRNA-1"/>
    <property type="gene ID" value="DME_0000042501"/>
</dbReference>
<accession>A0A0N4U1E8</accession>
<gene>
    <name evidence="2" type="ORF">DME_LOCUS4785</name>
</gene>
<reference evidence="5" key="1">
    <citation type="submission" date="2017-02" db="UniProtKB">
        <authorList>
            <consortium name="WormBaseParasite"/>
        </authorList>
    </citation>
    <scope>IDENTIFICATION</scope>
</reference>
<reference evidence="2 4" key="2">
    <citation type="submission" date="2018-11" db="EMBL/GenBank/DDBJ databases">
        <authorList>
            <consortium name="Pathogen Informatics"/>
        </authorList>
    </citation>
    <scope>NUCLEOTIDE SEQUENCE [LARGE SCALE GENOMIC DNA]</scope>
</reference>
<proteinExistence type="predicted"/>
<dbReference type="EMBL" id="UYYG01001150">
    <property type="protein sequence ID" value="VDN54812.1"/>
    <property type="molecule type" value="Genomic_DNA"/>
</dbReference>
<sequence>MFAIVLSLLAFMIATHGASLSQNSDLDDAASRFLARYLTQLYSDPDGQNMPIIDEARLKKNGLGLRPLRFG</sequence>
<evidence type="ECO:0000313" key="3">
    <source>
        <dbReference type="Proteomes" id="UP000038040"/>
    </source>
</evidence>
<keyword evidence="1" id="KW-0732">Signal</keyword>
<dbReference type="Proteomes" id="UP000038040">
    <property type="component" value="Unplaced"/>
</dbReference>
<evidence type="ECO:0000313" key="2">
    <source>
        <dbReference type="EMBL" id="VDN54812.1"/>
    </source>
</evidence>
<dbReference type="Proteomes" id="UP000274756">
    <property type="component" value="Unassembled WGS sequence"/>
</dbReference>
<evidence type="ECO:0000313" key="5">
    <source>
        <dbReference type="WBParaSite" id="DME_0000042501-mRNA-1"/>
    </source>
</evidence>
<feature type="chain" id="PRO_5041040339" evidence="1">
    <location>
        <begin position="18"/>
        <end position="71"/>
    </location>
</feature>